<dbReference type="PANTHER" id="PTHR23275">
    <property type="entry name" value="CABRIOLET.-RELATED"/>
    <property type="match status" value="1"/>
</dbReference>
<dbReference type="SMART" id="SM00261">
    <property type="entry name" value="FU"/>
    <property type="match status" value="3"/>
</dbReference>
<sequence>VHCGAAAASCLIAHPFAKRDAKQRISLTSERYSSRWCFLFMGGCYNARAAPGSGVCREARDGACVGYKEESVGGVRETTESRADGTSIEARGARTRMSTGTKTREQTGSGQCAAGTNGCAECDSSNAACARCEAEKRLEGSQCVDGIGVPLGRGLTADPKSCSNSPSCASGDNCIDIQNNGVTKEVCTKCGNTYVPIDGACQPKDAQSAICTAGTDTNQGTCTACLGSYYLYSGGCYTTYPDGTYADSSAHKCTACDGTCNTCSGAGTDKCTSCSTAENYLKLTDSSDGTGECVAKGACGTADFEVEADKKCYPCGDSAHGGVADCTTCTPKEGDPAKAKCTACGNSKVPNADGSACVDVPAPLACPIEGCKTCSADKTACEECNTDKYLTPTS</sequence>
<reference evidence="3 4" key="2">
    <citation type="journal article" date="2013" name="Genome Biol. Evol.">
        <title>Genome sequencing of Giardia lamblia genotypes A2 and B isolates (DH and GS) and comparative analysis with the genomes of genotypes A1 and E (WB and Pig).</title>
        <authorList>
            <person name="Adam R.D."/>
            <person name="Dahlstrom E.W."/>
            <person name="Martens C.A."/>
            <person name="Bruno D.P."/>
            <person name="Barbian K.D."/>
            <person name="Ricklefs S.M."/>
            <person name="Hernandez M.M."/>
            <person name="Narla N.P."/>
            <person name="Patel R.B."/>
            <person name="Porcella S.F."/>
            <person name="Nash T.E."/>
        </authorList>
    </citation>
    <scope>NUCLEOTIDE SEQUENCE [LARGE SCALE GENOMIC DNA]</scope>
    <source>
        <strain evidence="3 4">GS</strain>
    </source>
</reference>
<evidence type="ECO:0000313" key="4">
    <source>
        <dbReference type="Proteomes" id="UP000018040"/>
    </source>
</evidence>
<dbReference type="Proteomes" id="UP000018040">
    <property type="component" value="Unassembled WGS sequence"/>
</dbReference>
<dbReference type="VEuPathDB" id="GiardiaDB:GL50803_0050116"/>
<dbReference type="Pfam" id="PF09132">
    <property type="entry name" value="BmKX"/>
    <property type="match status" value="1"/>
</dbReference>
<protein>
    <submittedName>
        <fullName evidence="3">Variant-specific surface protein</fullName>
    </submittedName>
</protein>
<evidence type="ECO:0000256" key="1">
    <source>
        <dbReference type="SAM" id="MobiDB-lite"/>
    </source>
</evidence>
<dbReference type="PANTHER" id="PTHR23275:SF100">
    <property type="entry name" value="EGF-LIKE DOMAIN-CONTAINING PROTEIN"/>
    <property type="match status" value="1"/>
</dbReference>
<dbReference type="InterPro" id="IPR015215">
    <property type="entry name" value="BmKX_dom"/>
</dbReference>
<reference evidence="4" key="1">
    <citation type="submission" date="2012-02" db="EMBL/GenBank/DDBJ databases">
        <title>Genome sequencing of Giardia lamblia Genotypes A2 and B isolates (DH and GS) and comparative analysis with the genomes of Genotypes A1 and E (WB and Pig).</title>
        <authorList>
            <person name="Adam R."/>
            <person name="Dahlstrom E."/>
            <person name="Martens C."/>
            <person name="Bruno D."/>
            <person name="Barbian K."/>
            <person name="Porcella S.F."/>
            <person name="Nash T."/>
        </authorList>
    </citation>
    <scope>NUCLEOTIDE SEQUENCE</scope>
    <source>
        <strain evidence="4">GS</strain>
    </source>
</reference>
<feature type="compositionally biased region" description="Polar residues" evidence="1">
    <location>
        <begin position="96"/>
        <end position="110"/>
    </location>
</feature>
<comment type="caution">
    <text evidence="3">The sequence shown here is derived from an EMBL/GenBank/DDBJ whole genome shotgun (WGS) entry which is preliminary data.</text>
</comment>
<feature type="non-terminal residue" evidence="3">
    <location>
        <position position="1"/>
    </location>
</feature>
<dbReference type="EMBL" id="AHHH01000182">
    <property type="protein sequence ID" value="ESU40705.1"/>
    <property type="molecule type" value="Genomic_DNA"/>
</dbReference>
<dbReference type="InterPro" id="IPR006212">
    <property type="entry name" value="Furin_repeat"/>
</dbReference>
<dbReference type="VEuPathDB" id="GiardiaDB:QR46_4753"/>
<organism evidence="3 4">
    <name type="scientific">Giardia intestinalis</name>
    <name type="common">Giardia lamblia</name>
    <dbReference type="NCBI Taxonomy" id="5741"/>
    <lineage>
        <taxon>Eukaryota</taxon>
        <taxon>Metamonada</taxon>
        <taxon>Diplomonadida</taxon>
        <taxon>Hexamitidae</taxon>
        <taxon>Giardiinae</taxon>
        <taxon>Giardia</taxon>
    </lineage>
</organism>
<dbReference type="AlphaFoldDB" id="V6TUM9"/>
<name>V6TUM9_GIAIN</name>
<evidence type="ECO:0000259" key="2">
    <source>
        <dbReference type="Pfam" id="PF09132"/>
    </source>
</evidence>
<dbReference type="OrthoDB" id="19903at2759"/>
<accession>V6TUM9</accession>
<dbReference type="Gene3D" id="2.10.220.10">
    <property type="entry name" value="Hormone Receptor, Insulin-like Growth Factor Receptor 1, Chain A, domain 2"/>
    <property type="match status" value="2"/>
</dbReference>
<proteinExistence type="predicted"/>
<feature type="domain" description="BmKX" evidence="2">
    <location>
        <begin position="196"/>
        <end position="225"/>
    </location>
</feature>
<dbReference type="InterPro" id="IPR009030">
    <property type="entry name" value="Growth_fac_rcpt_cys_sf"/>
</dbReference>
<gene>
    <name evidence="3" type="ORF">GSB_154778</name>
</gene>
<dbReference type="VEuPathDB" id="GiardiaDB:DHA2_151975"/>
<evidence type="ECO:0000313" key="3">
    <source>
        <dbReference type="EMBL" id="ESU40705.1"/>
    </source>
</evidence>
<dbReference type="SUPFAM" id="SSF57184">
    <property type="entry name" value="Growth factor receptor domain"/>
    <property type="match status" value="2"/>
</dbReference>
<dbReference type="InterPro" id="IPR052798">
    <property type="entry name" value="Giardia_VSA"/>
</dbReference>
<feature type="region of interest" description="Disordered" evidence="1">
    <location>
        <begin position="93"/>
        <end position="113"/>
    </location>
</feature>